<dbReference type="Proteomes" id="UP001164746">
    <property type="component" value="Chromosome 3"/>
</dbReference>
<dbReference type="InterPro" id="IPR004166">
    <property type="entry name" value="a-kinase_dom"/>
</dbReference>
<keyword evidence="1" id="KW-0723">Serine/threonine-protein kinase</keyword>
<dbReference type="InterPro" id="IPR051852">
    <property type="entry name" value="Alpha-type_PK"/>
</dbReference>
<evidence type="ECO:0000256" key="2">
    <source>
        <dbReference type="ARBA" id="ARBA00022679"/>
    </source>
</evidence>
<dbReference type="SUPFAM" id="SSF56112">
    <property type="entry name" value="Protein kinase-like (PK-like)"/>
    <property type="match status" value="1"/>
</dbReference>
<feature type="region of interest" description="Disordered" evidence="6">
    <location>
        <begin position="438"/>
        <end position="466"/>
    </location>
</feature>
<evidence type="ECO:0000256" key="6">
    <source>
        <dbReference type="SAM" id="MobiDB-lite"/>
    </source>
</evidence>
<dbReference type="PROSITE" id="PS51158">
    <property type="entry name" value="ALPHA_KINASE"/>
    <property type="match status" value="1"/>
</dbReference>
<keyword evidence="9" id="KW-1185">Reference proteome</keyword>
<feature type="domain" description="Alpha-type protein kinase" evidence="7">
    <location>
        <begin position="1"/>
        <end position="244"/>
    </location>
</feature>
<dbReference type="CDD" id="cd04515">
    <property type="entry name" value="Alpha_kinase"/>
    <property type="match status" value="1"/>
</dbReference>
<keyword evidence="3" id="KW-0547">Nucleotide-binding</keyword>
<proteinExistence type="predicted"/>
<evidence type="ECO:0000256" key="4">
    <source>
        <dbReference type="ARBA" id="ARBA00022777"/>
    </source>
</evidence>
<protein>
    <submittedName>
        <fullName evidence="8">VWKA-like protein</fullName>
    </submittedName>
</protein>
<dbReference type="Pfam" id="PF02816">
    <property type="entry name" value="Alpha_kinase"/>
    <property type="match status" value="1"/>
</dbReference>
<keyword evidence="5" id="KW-0067">ATP-binding</keyword>
<dbReference type="InterPro" id="IPR011009">
    <property type="entry name" value="Kinase-like_dom_sf"/>
</dbReference>
<keyword evidence="2" id="KW-0808">Transferase</keyword>
<organism evidence="8 9">
    <name type="scientific">Mya arenaria</name>
    <name type="common">Soft-shell clam</name>
    <dbReference type="NCBI Taxonomy" id="6604"/>
    <lineage>
        <taxon>Eukaryota</taxon>
        <taxon>Metazoa</taxon>
        <taxon>Spiralia</taxon>
        <taxon>Lophotrochozoa</taxon>
        <taxon>Mollusca</taxon>
        <taxon>Bivalvia</taxon>
        <taxon>Autobranchia</taxon>
        <taxon>Heteroconchia</taxon>
        <taxon>Euheterodonta</taxon>
        <taxon>Imparidentia</taxon>
        <taxon>Neoheterodontei</taxon>
        <taxon>Myida</taxon>
        <taxon>Myoidea</taxon>
        <taxon>Myidae</taxon>
        <taxon>Mya</taxon>
    </lineage>
</organism>
<dbReference type="SMART" id="SM00811">
    <property type="entry name" value="Alpha_kinase"/>
    <property type="match status" value="1"/>
</dbReference>
<evidence type="ECO:0000256" key="5">
    <source>
        <dbReference type="ARBA" id="ARBA00022840"/>
    </source>
</evidence>
<evidence type="ECO:0000259" key="7">
    <source>
        <dbReference type="PROSITE" id="PS51158"/>
    </source>
</evidence>
<evidence type="ECO:0000313" key="9">
    <source>
        <dbReference type="Proteomes" id="UP001164746"/>
    </source>
</evidence>
<dbReference type="Gene3D" id="3.20.200.10">
    <property type="entry name" value="MHCK/EF2 kinase"/>
    <property type="match status" value="1"/>
</dbReference>
<keyword evidence="4" id="KW-0418">Kinase</keyword>
<dbReference type="PANTHER" id="PTHR45992">
    <property type="entry name" value="EUKARYOTIC ELONGATION FACTOR 2 KINASE-RELATED"/>
    <property type="match status" value="1"/>
</dbReference>
<sequence length="466" mass="51962">MGAYQSHETYNSINTDVKDGKRYWARFVDKPFAKGASRLAFQGTLYGDGPRNGSKCVTKVFKSEYAQHFVQMAPDLAASKKALGYAEEFGRNYFRRIRNYIHENEIEFLIPLIAKMQYVSTFNVLWFIPYDTDSRYVKSNEHVSIEPFIEGQYDKFNSNGGYEKSIHELMTTFCHWTWYISGHKFMVCDLQGVKSGRKYILTDPAIHSYDCRFGNTDLGVVGMEMVLGNHNCNKLCRELGLNNPMTGLNMRSGPRSTTYSFQVTEEDLLRANRGSSRHFRPMSAIFEVENVTGGGEENLVENVTGGGGEHWVENVTAGDDEDWVENVTAGDDEDWVENVTAGNDEGWVENVTAGDDEDWVGNVTAGRDENKVENVTGGGEENLVENVTGGGGEHWVENVTAGDDEDCVENVTAGDDEDWVENMTAGNDEGWVENVTAGDDEDWVGNVTAGRDENKVENVTAGGEED</sequence>
<evidence type="ECO:0000256" key="3">
    <source>
        <dbReference type="ARBA" id="ARBA00022741"/>
    </source>
</evidence>
<reference evidence="8" key="1">
    <citation type="submission" date="2022-11" db="EMBL/GenBank/DDBJ databases">
        <title>Centuries of genome instability and evolution in soft-shell clam transmissible cancer (bioRxiv).</title>
        <authorList>
            <person name="Hart S.F.M."/>
            <person name="Yonemitsu M.A."/>
            <person name="Giersch R.M."/>
            <person name="Beal B.F."/>
            <person name="Arriagada G."/>
            <person name="Davis B.W."/>
            <person name="Ostrander E.A."/>
            <person name="Goff S.P."/>
            <person name="Metzger M.J."/>
        </authorList>
    </citation>
    <scope>NUCLEOTIDE SEQUENCE</scope>
    <source>
        <strain evidence="8">MELC-2E11</strain>
        <tissue evidence="8">Siphon/mantle</tissue>
    </source>
</reference>
<gene>
    <name evidence="8" type="ORF">MAR_022331</name>
</gene>
<evidence type="ECO:0000313" key="8">
    <source>
        <dbReference type="EMBL" id="WAQ97958.1"/>
    </source>
</evidence>
<name>A0ABY7DM48_MYAAR</name>
<evidence type="ECO:0000256" key="1">
    <source>
        <dbReference type="ARBA" id="ARBA00022527"/>
    </source>
</evidence>
<dbReference type="EMBL" id="CP111014">
    <property type="protein sequence ID" value="WAQ97958.1"/>
    <property type="molecule type" value="Genomic_DNA"/>
</dbReference>
<accession>A0ABY7DM48</accession>